<dbReference type="AlphaFoldDB" id="A0A0C3IC23"/>
<organism evidence="2 3">
    <name type="scientific">Pisolithus tinctorius Marx 270</name>
    <dbReference type="NCBI Taxonomy" id="870435"/>
    <lineage>
        <taxon>Eukaryota</taxon>
        <taxon>Fungi</taxon>
        <taxon>Dikarya</taxon>
        <taxon>Basidiomycota</taxon>
        <taxon>Agaricomycotina</taxon>
        <taxon>Agaricomycetes</taxon>
        <taxon>Agaricomycetidae</taxon>
        <taxon>Boletales</taxon>
        <taxon>Sclerodermatineae</taxon>
        <taxon>Pisolithaceae</taxon>
        <taxon>Pisolithus</taxon>
    </lineage>
</organism>
<reference evidence="2 3" key="1">
    <citation type="submission" date="2014-04" db="EMBL/GenBank/DDBJ databases">
        <authorList>
            <consortium name="DOE Joint Genome Institute"/>
            <person name="Kuo A."/>
            <person name="Kohler A."/>
            <person name="Costa M.D."/>
            <person name="Nagy L.G."/>
            <person name="Floudas D."/>
            <person name="Copeland A."/>
            <person name="Barry K.W."/>
            <person name="Cichocki N."/>
            <person name="Veneault-Fourrey C."/>
            <person name="LaButti K."/>
            <person name="Lindquist E.A."/>
            <person name="Lipzen A."/>
            <person name="Lundell T."/>
            <person name="Morin E."/>
            <person name="Murat C."/>
            <person name="Sun H."/>
            <person name="Tunlid A."/>
            <person name="Henrissat B."/>
            <person name="Grigoriev I.V."/>
            <person name="Hibbett D.S."/>
            <person name="Martin F."/>
            <person name="Nordberg H.P."/>
            <person name="Cantor M.N."/>
            <person name="Hua S.X."/>
        </authorList>
    </citation>
    <scope>NUCLEOTIDE SEQUENCE [LARGE SCALE GENOMIC DNA]</scope>
    <source>
        <strain evidence="2 3">Marx 270</strain>
    </source>
</reference>
<proteinExistence type="predicted"/>
<dbReference type="HOGENOM" id="CLU_2838232_0_0_1"/>
<protein>
    <submittedName>
        <fullName evidence="2">Uncharacterized protein</fullName>
    </submittedName>
</protein>
<dbReference type="EMBL" id="KN832091">
    <property type="protein sequence ID" value="KIN94622.1"/>
    <property type="molecule type" value="Genomic_DNA"/>
</dbReference>
<name>A0A0C3IC23_PISTI</name>
<reference evidence="3" key="2">
    <citation type="submission" date="2015-01" db="EMBL/GenBank/DDBJ databases">
        <title>Evolutionary Origins and Diversification of the Mycorrhizal Mutualists.</title>
        <authorList>
            <consortium name="DOE Joint Genome Institute"/>
            <consortium name="Mycorrhizal Genomics Consortium"/>
            <person name="Kohler A."/>
            <person name="Kuo A."/>
            <person name="Nagy L.G."/>
            <person name="Floudas D."/>
            <person name="Copeland A."/>
            <person name="Barry K.W."/>
            <person name="Cichocki N."/>
            <person name="Veneault-Fourrey C."/>
            <person name="LaButti K."/>
            <person name="Lindquist E.A."/>
            <person name="Lipzen A."/>
            <person name="Lundell T."/>
            <person name="Morin E."/>
            <person name="Murat C."/>
            <person name="Riley R."/>
            <person name="Ohm R."/>
            <person name="Sun H."/>
            <person name="Tunlid A."/>
            <person name="Henrissat B."/>
            <person name="Grigoriev I.V."/>
            <person name="Hibbett D.S."/>
            <person name="Martin F."/>
        </authorList>
    </citation>
    <scope>NUCLEOTIDE SEQUENCE [LARGE SCALE GENOMIC DNA]</scope>
    <source>
        <strain evidence="3">Marx 270</strain>
    </source>
</reference>
<evidence type="ECO:0000256" key="1">
    <source>
        <dbReference type="SAM" id="SignalP"/>
    </source>
</evidence>
<feature type="non-terminal residue" evidence="2">
    <location>
        <position position="66"/>
    </location>
</feature>
<accession>A0A0C3IC23</accession>
<keyword evidence="1" id="KW-0732">Signal</keyword>
<dbReference type="InParanoid" id="A0A0C3IC23"/>
<dbReference type="Proteomes" id="UP000054217">
    <property type="component" value="Unassembled WGS sequence"/>
</dbReference>
<gene>
    <name evidence="2" type="ORF">M404DRAFT_939363</name>
</gene>
<evidence type="ECO:0000313" key="3">
    <source>
        <dbReference type="Proteomes" id="UP000054217"/>
    </source>
</evidence>
<feature type="chain" id="PRO_5002178963" evidence="1">
    <location>
        <begin position="24"/>
        <end position="66"/>
    </location>
</feature>
<sequence>MRTSMKTGDILMLTCLLIEICSCSFEAAASGIRYPGSGIPSYNQTVKLLVRRSVACMKKLIQHKEP</sequence>
<keyword evidence="3" id="KW-1185">Reference proteome</keyword>
<feature type="signal peptide" evidence="1">
    <location>
        <begin position="1"/>
        <end position="23"/>
    </location>
</feature>
<evidence type="ECO:0000313" key="2">
    <source>
        <dbReference type="EMBL" id="KIN94622.1"/>
    </source>
</evidence>